<proteinExistence type="predicted"/>
<evidence type="ECO:0000313" key="2">
    <source>
        <dbReference type="Proteomes" id="UP001392318"/>
    </source>
</evidence>
<sequence length="225" mass="24227">MKRRIAGINDLWVCVTLSAIAVWLAASQKLDVDAVATLSGALFGGAAILLGNWTNRYGERIRAAEERQERGDVLKKLIAAELVNVAAGLFDANEIVDSAVQTREAGGHVPDRFDMTSYLPREMPFTDNLGVELLVFEHPVIDALATLRGNLVLTRRAMQAVTEGRAAFGLIQAKSLSASIKHDMAILAEAFNNVAPNRKVQLGDGPAELAVDILNRLSGRQIANG</sequence>
<keyword evidence="2" id="KW-1185">Reference proteome</keyword>
<dbReference type="EMBL" id="JAYMRU010000037">
    <property type="protein sequence ID" value="MEM5405126.1"/>
    <property type="molecule type" value="Genomic_DNA"/>
</dbReference>
<organism evidence="1 2">
    <name type="scientific">Paraburkholderia unamae</name>
    <dbReference type="NCBI Taxonomy" id="219649"/>
    <lineage>
        <taxon>Bacteria</taxon>
        <taxon>Pseudomonadati</taxon>
        <taxon>Pseudomonadota</taxon>
        <taxon>Betaproteobacteria</taxon>
        <taxon>Burkholderiales</taxon>
        <taxon>Burkholderiaceae</taxon>
        <taxon>Paraburkholderia</taxon>
    </lineage>
</organism>
<reference evidence="1" key="1">
    <citation type="submission" date="2024-01" db="EMBL/GenBank/DDBJ databases">
        <title>The diversity of rhizobia nodulating Mimosa spp. in eleven states of Brazil covering several biomes is determined by host plant, location, and edaphic factors.</title>
        <authorList>
            <person name="Rouws L."/>
            <person name="Barauna A."/>
            <person name="Beukes C."/>
            <person name="De Faria S.M."/>
            <person name="Gross E."/>
            <person name="Dos Reis Junior F.B."/>
            <person name="Simon M."/>
            <person name="Maluk M."/>
            <person name="Odee D.W."/>
            <person name="Kenicer G."/>
            <person name="Young J.P.W."/>
            <person name="Reis V.M."/>
            <person name="Zilli J."/>
            <person name="James E.K."/>
        </authorList>
    </citation>
    <scope>NUCLEOTIDE SEQUENCE</scope>
    <source>
        <strain evidence="1">JPY452</strain>
    </source>
</reference>
<name>A0ACC6RTV3_9BURK</name>
<gene>
    <name evidence="1" type="ORF">VSR83_34820</name>
</gene>
<dbReference type="Proteomes" id="UP001392318">
    <property type="component" value="Unassembled WGS sequence"/>
</dbReference>
<protein>
    <submittedName>
        <fullName evidence="1">Uncharacterized protein</fullName>
    </submittedName>
</protein>
<comment type="caution">
    <text evidence="1">The sequence shown here is derived from an EMBL/GenBank/DDBJ whole genome shotgun (WGS) entry which is preliminary data.</text>
</comment>
<evidence type="ECO:0000313" key="1">
    <source>
        <dbReference type="EMBL" id="MEM5405126.1"/>
    </source>
</evidence>
<accession>A0ACC6RTV3</accession>